<dbReference type="Gene3D" id="1.10.230.10">
    <property type="entry name" value="Cytochrome P450-Terp, domain 2"/>
    <property type="match status" value="1"/>
</dbReference>
<dbReference type="NCBIfam" id="NF007128">
    <property type="entry name" value="PRK09569.1"/>
    <property type="match status" value="1"/>
</dbReference>
<dbReference type="GO" id="GO:0046912">
    <property type="term" value="F:acyltransferase activity, acyl groups converted into alkyl on transfer"/>
    <property type="evidence" value="ECO:0007669"/>
    <property type="project" value="InterPro"/>
</dbReference>
<dbReference type="PANTHER" id="PTHR11739:SF8">
    <property type="entry name" value="CITRATE SYNTHASE, MITOCHONDRIAL"/>
    <property type="match status" value="1"/>
</dbReference>
<dbReference type="PRINTS" id="PR00143">
    <property type="entry name" value="CITRTSNTHASE"/>
</dbReference>
<dbReference type="Proteomes" id="UP000187209">
    <property type="component" value="Unassembled WGS sequence"/>
</dbReference>
<accession>A0A1R2CVV5</accession>
<evidence type="ECO:0000256" key="3">
    <source>
        <dbReference type="RuleBase" id="RU000441"/>
    </source>
</evidence>
<proteinExistence type="inferred from homology"/>
<dbReference type="InterPro" id="IPR016143">
    <property type="entry name" value="Citrate_synth-like_sm_a-sub"/>
</dbReference>
<dbReference type="OrthoDB" id="8017587at2759"/>
<organism evidence="4 5">
    <name type="scientific">Stentor coeruleus</name>
    <dbReference type="NCBI Taxonomy" id="5963"/>
    <lineage>
        <taxon>Eukaryota</taxon>
        <taxon>Sar</taxon>
        <taxon>Alveolata</taxon>
        <taxon>Ciliophora</taxon>
        <taxon>Postciliodesmatophora</taxon>
        <taxon>Heterotrichea</taxon>
        <taxon>Heterotrichida</taxon>
        <taxon>Stentoridae</taxon>
        <taxon>Stentor</taxon>
    </lineage>
</organism>
<evidence type="ECO:0000256" key="1">
    <source>
        <dbReference type="ARBA" id="ARBA00010566"/>
    </source>
</evidence>
<dbReference type="EMBL" id="MPUH01000048">
    <property type="protein sequence ID" value="OMJ93139.1"/>
    <property type="molecule type" value="Genomic_DNA"/>
</dbReference>
<dbReference type="GO" id="GO:0005975">
    <property type="term" value="P:carbohydrate metabolic process"/>
    <property type="evidence" value="ECO:0007669"/>
    <property type="project" value="TreeGrafter"/>
</dbReference>
<dbReference type="PANTHER" id="PTHR11739">
    <property type="entry name" value="CITRATE SYNTHASE"/>
    <property type="match status" value="1"/>
</dbReference>
<dbReference type="GO" id="GO:0005759">
    <property type="term" value="C:mitochondrial matrix"/>
    <property type="evidence" value="ECO:0007669"/>
    <property type="project" value="TreeGrafter"/>
</dbReference>
<keyword evidence="5" id="KW-1185">Reference proteome</keyword>
<keyword evidence="2 3" id="KW-0808">Transferase</keyword>
<dbReference type="AlphaFoldDB" id="A0A1R2CVV5"/>
<comment type="caution">
    <text evidence="4">The sequence shown here is derived from an EMBL/GenBank/DDBJ whole genome shotgun (WGS) entry which is preliminary data.</text>
</comment>
<evidence type="ECO:0000313" key="5">
    <source>
        <dbReference type="Proteomes" id="UP000187209"/>
    </source>
</evidence>
<protein>
    <recommendedName>
        <fullName evidence="3">Citrate synthase</fullName>
    </recommendedName>
</protein>
<dbReference type="Pfam" id="PF00285">
    <property type="entry name" value="Citrate_synt"/>
    <property type="match status" value="1"/>
</dbReference>
<dbReference type="InterPro" id="IPR019810">
    <property type="entry name" value="Citrate_synthase_AS"/>
</dbReference>
<dbReference type="GO" id="GO:0006099">
    <property type="term" value="P:tricarboxylic acid cycle"/>
    <property type="evidence" value="ECO:0007669"/>
    <property type="project" value="TreeGrafter"/>
</dbReference>
<comment type="similarity">
    <text evidence="1 3">Belongs to the citrate synthase family.</text>
</comment>
<sequence>MLFQISRNITELHSILEHKIASRLEQVHRLKYTYGSVKIEDIKIEQIVKGMRGMTTQLTETSMLDPEYGIRFRGLSIEECQSKLPKKYTQPYVEAMIWLLLTGEIPSESQVETMRKELASRSFLPMHTEEMLNSMPTSLHPMSQLSMGVLSLGHRSQFDKLYNSSIKKKAYWKPMLDDGLDLIAKIPKIAAIIYRNTYKDRIVRKPDSSADLAESFGRMLGWDDKNFYDLLKLYINIHCDHEAGNVSAHTTHVVGSALCDIFKSYSAGLNGLAGPLHGLANQECLGWLLNLKENVGDYPTDQAIADYVKKTLSSGNVIPGYGHAVLRIPDPRFIAQLKFAGQMLPNNALCNLVAQCYKVIPQVLKEQGKAKNPFPNVDAHSGALMYSFGLVENDFYTVLFGVSRAIGCSVNLVWDRALMFPLERPDGLTITTMSEVCKKK</sequence>
<dbReference type="InterPro" id="IPR002020">
    <property type="entry name" value="Citrate_synthase"/>
</dbReference>
<dbReference type="Gene3D" id="1.10.580.10">
    <property type="entry name" value="Citrate Synthase, domain 1"/>
    <property type="match status" value="1"/>
</dbReference>
<name>A0A1R2CVV5_9CILI</name>
<gene>
    <name evidence="4" type="ORF">SteCoe_3957</name>
</gene>
<dbReference type="InterPro" id="IPR016142">
    <property type="entry name" value="Citrate_synth-like_lrg_a-sub"/>
</dbReference>
<evidence type="ECO:0000256" key="2">
    <source>
        <dbReference type="ARBA" id="ARBA00022679"/>
    </source>
</evidence>
<evidence type="ECO:0000313" key="4">
    <source>
        <dbReference type="EMBL" id="OMJ93139.1"/>
    </source>
</evidence>
<dbReference type="InterPro" id="IPR036969">
    <property type="entry name" value="Citrate_synthase_sf"/>
</dbReference>
<dbReference type="PROSITE" id="PS00480">
    <property type="entry name" value="CITRATE_SYNTHASE"/>
    <property type="match status" value="1"/>
</dbReference>
<reference evidence="4 5" key="1">
    <citation type="submission" date="2016-11" db="EMBL/GenBank/DDBJ databases">
        <title>The macronuclear genome of Stentor coeruleus: a giant cell with tiny introns.</title>
        <authorList>
            <person name="Slabodnick M."/>
            <person name="Ruby J.G."/>
            <person name="Reiff S.B."/>
            <person name="Swart E.C."/>
            <person name="Gosai S."/>
            <person name="Prabakaran S."/>
            <person name="Witkowska E."/>
            <person name="Larue G.E."/>
            <person name="Fisher S."/>
            <person name="Freeman R.M."/>
            <person name="Gunawardena J."/>
            <person name="Chu W."/>
            <person name="Stover N.A."/>
            <person name="Gregory B.D."/>
            <person name="Nowacki M."/>
            <person name="Derisi J."/>
            <person name="Roy S.W."/>
            <person name="Marshall W.F."/>
            <person name="Sood P."/>
        </authorList>
    </citation>
    <scope>NUCLEOTIDE SEQUENCE [LARGE SCALE GENOMIC DNA]</scope>
    <source>
        <strain evidence="4">WM001</strain>
    </source>
</reference>
<dbReference type="SUPFAM" id="SSF48256">
    <property type="entry name" value="Citrate synthase"/>
    <property type="match status" value="1"/>
</dbReference>